<feature type="chain" id="PRO_5041995332" description="Leucine-rich repeat-containing N-terminal plant-type domain-containing protein" evidence="5">
    <location>
        <begin position="28"/>
        <end position="337"/>
    </location>
</feature>
<dbReference type="Proteomes" id="UP001210211">
    <property type="component" value="Unassembled WGS sequence"/>
</dbReference>
<dbReference type="PRINTS" id="PR00019">
    <property type="entry name" value="LEURICHRPT"/>
</dbReference>
<dbReference type="AlphaFoldDB" id="A0AAD5ZG93"/>
<name>A0AAD5ZG93_9POAL</name>
<dbReference type="Pfam" id="PF08263">
    <property type="entry name" value="LRRNT_2"/>
    <property type="match status" value="1"/>
</dbReference>
<keyword evidence="3" id="KW-0677">Repeat</keyword>
<comment type="subcellular location">
    <subcellularLocation>
        <location evidence="1">Cell envelope</location>
    </subcellularLocation>
</comment>
<dbReference type="SUPFAM" id="SSF52058">
    <property type="entry name" value="L domain-like"/>
    <property type="match status" value="1"/>
</dbReference>
<evidence type="ECO:0000256" key="2">
    <source>
        <dbReference type="ARBA" id="ARBA00022614"/>
    </source>
</evidence>
<dbReference type="PANTHER" id="PTHR48059">
    <property type="entry name" value="POLYGALACTURONASE INHIBITOR 1"/>
    <property type="match status" value="1"/>
</dbReference>
<dbReference type="Gene3D" id="3.80.10.10">
    <property type="entry name" value="Ribonuclease Inhibitor"/>
    <property type="match status" value="1"/>
</dbReference>
<protein>
    <recommendedName>
        <fullName evidence="6">Leucine-rich repeat-containing N-terminal plant-type domain-containing protein</fullName>
    </recommendedName>
</protein>
<evidence type="ECO:0000256" key="1">
    <source>
        <dbReference type="ARBA" id="ARBA00004196"/>
    </source>
</evidence>
<feature type="signal peptide" evidence="5">
    <location>
        <begin position="1"/>
        <end position="27"/>
    </location>
</feature>
<dbReference type="InterPro" id="IPR001611">
    <property type="entry name" value="Leu-rich_rpt"/>
</dbReference>
<evidence type="ECO:0000313" key="8">
    <source>
        <dbReference type="Proteomes" id="UP001210211"/>
    </source>
</evidence>
<dbReference type="PANTHER" id="PTHR48059:SF4">
    <property type="entry name" value="POLYGALACTURONASE INHIBITOR 1-RELATED"/>
    <property type="match status" value="1"/>
</dbReference>
<organism evidence="7 8">
    <name type="scientific">Rhynchospora tenuis</name>
    <dbReference type="NCBI Taxonomy" id="198213"/>
    <lineage>
        <taxon>Eukaryota</taxon>
        <taxon>Viridiplantae</taxon>
        <taxon>Streptophyta</taxon>
        <taxon>Embryophyta</taxon>
        <taxon>Tracheophyta</taxon>
        <taxon>Spermatophyta</taxon>
        <taxon>Magnoliopsida</taxon>
        <taxon>Liliopsida</taxon>
        <taxon>Poales</taxon>
        <taxon>Cyperaceae</taxon>
        <taxon>Cyperoideae</taxon>
        <taxon>Rhynchosporeae</taxon>
        <taxon>Rhynchospora</taxon>
    </lineage>
</organism>
<dbReference type="EMBL" id="JAMRDG010000001">
    <property type="protein sequence ID" value="KAJ3697323.1"/>
    <property type="molecule type" value="Genomic_DNA"/>
</dbReference>
<reference evidence="7 8" key="1">
    <citation type="journal article" date="2022" name="Cell">
        <title>Repeat-based holocentromeres influence genome architecture and karyotype evolution.</title>
        <authorList>
            <person name="Hofstatter P.G."/>
            <person name="Thangavel G."/>
            <person name="Lux T."/>
            <person name="Neumann P."/>
            <person name="Vondrak T."/>
            <person name="Novak P."/>
            <person name="Zhang M."/>
            <person name="Costa L."/>
            <person name="Castellani M."/>
            <person name="Scott A."/>
            <person name="Toegelov H."/>
            <person name="Fuchs J."/>
            <person name="Mata-Sucre Y."/>
            <person name="Dias Y."/>
            <person name="Vanzela A.L.L."/>
            <person name="Huettel B."/>
            <person name="Almeida C.C.S."/>
            <person name="Simkova H."/>
            <person name="Souza G."/>
            <person name="Pedrosa-Harand A."/>
            <person name="Macas J."/>
            <person name="Mayer K.F.X."/>
            <person name="Houben A."/>
            <person name="Marques A."/>
        </authorList>
    </citation>
    <scope>NUCLEOTIDE SEQUENCE [LARGE SCALE GENOMIC DNA]</scope>
    <source>
        <strain evidence="7">RhyTen1mFocal</strain>
    </source>
</reference>
<dbReference type="InterPro" id="IPR013210">
    <property type="entry name" value="LRR_N_plant-typ"/>
</dbReference>
<evidence type="ECO:0000256" key="5">
    <source>
        <dbReference type="SAM" id="SignalP"/>
    </source>
</evidence>
<dbReference type="InterPro" id="IPR051848">
    <property type="entry name" value="PGIP"/>
</dbReference>
<evidence type="ECO:0000256" key="4">
    <source>
        <dbReference type="ARBA" id="ARBA00038043"/>
    </source>
</evidence>
<evidence type="ECO:0000313" key="7">
    <source>
        <dbReference type="EMBL" id="KAJ3697323.1"/>
    </source>
</evidence>
<keyword evidence="5" id="KW-0732">Signal</keyword>
<feature type="domain" description="Leucine-rich repeat-containing N-terminal plant-type" evidence="6">
    <location>
        <begin position="32"/>
        <end position="69"/>
    </location>
</feature>
<dbReference type="Pfam" id="PF13855">
    <property type="entry name" value="LRR_8"/>
    <property type="match status" value="1"/>
</dbReference>
<dbReference type="Pfam" id="PF00560">
    <property type="entry name" value="LRR_1"/>
    <property type="match status" value="1"/>
</dbReference>
<keyword evidence="2" id="KW-0433">Leucine-rich repeat</keyword>
<keyword evidence="8" id="KW-1185">Reference proteome</keyword>
<evidence type="ECO:0000259" key="6">
    <source>
        <dbReference type="Pfam" id="PF08263"/>
    </source>
</evidence>
<gene>
    <name evidence="7" type="ORF">LUZ61_001028</name>
</gene>
<accession>A0AAD5ZG93</accession>
<evidence type="ECO:0000256" key="3">
    <source>
        <dbReference type="ARBA" id="ARBA00022737"/>
    </source>
</evidence>
<comment type="caution">
    <text evidence="7">The sequence shown here is derived from an EMBL/GenBank/DDBJ whole genome shotgun (WGS) entry which is preliminary data.</text>
</comment>
<comment type="similarity">
    <text evidence="4">Belongs to the polygalacturonase-inhibiting protein family.</text>
</comment>
<dbReference type="FunFam" id="3.80.10.10:FF:000348">
    <property type="entry name" value="Polygalacturonase inhibitor 1"/>
    <property type="match status" value="1"/>
</dbReference>
<dbReference type="InterPro" id="IPR032675">
    <property type="entry name" value="LRR_dom_sf"/>
</dbReference>
<sequence>MASTQTLLLSPLLFTTCFTFLFSPAIGALCNSDDKRALLAIKAAFNNPYLLSSWVPSTGCCDWAGVLCDDSTGRVYSLYIYQDTNLTGTIPTAIASLPYLRYLMFHHLPGITGPIPSALGNLPHLDQLTISFTSVSGPVPSFLASLQSLTQLDLSFNSLSGSIPASLSLIPNLTFIDISRNHLTGQLPQALFQNASQQPAYLRLSHNNLSGEIPASYSHINFVQVDLARNKFTGDATLLFGREKPLEKVDLSRNMFQFDLSNVVFPESALYVIDLNHNMIFGSIPQQINIVHNLQIFNVSYNRLCGRIPTGGQLARFEGYDYLHNKCLCGTPLPPCN</sequence>
<proteinExistence type="inferred from homology"/>